<dbReference type="Proteomes" id="UP000762676">
    <property type="component" value="Unassembled WGS sequence"/>
</dbReference>
<evidence type="ECO:0000313" key="3">
    <source>
        <dbReference type="Proteomes" id="UP000762676"/>
    </source>
</evidence>
<sequence>MGQVPLPFTNWSSFSSPSTDTSLRLSSVQSATSGKQESRLQPVVDKVLKSTSTTTTTTASVREYFPRICNSLHKAYALIRGRPTSLLEYPQQSTPGQLCSTSTTTSTTTITLLSQNAVLCVLLQRF</sequence>
<protein>
    <submittedName>
        <fullName evidence="2">Uncharacterized protein</fullName>
    </submittedName>
</protein>
<organism evidence="2 3">
    <name type="scientific">Elysia marginata</name>
    <dbReference type="NCBI Taxonomy" id="1093978"/>
    <lineage>
        <taxon>Eukaryota</taxon>
        <taxon>Metazoa</taxon>
        <taxon>Spiralia</taxon>
        <taxon>Lophotrochozoa</taxon>
        <taxon>Mollusca</taxon>
        <taxon>Gastropoda</taxon>
        <taxon>Heterobranchia</taxon>
        <taxon>Euthyneura</taxon>
        <taxon>Panpulmonata</taxon>
        <taxon>Sacoglossa</taxon>
        <taxon>Placobranchoidea</taxon>
        <taxon>Plakobranchidae</taxon>
        <taxon>Elysia</taxon>
    </lineage>
</organism>
<proteinExistence type="predicted"/>
<gene>
    <name evidence="2" type="ORF">ElyMa_002005200</name>
</gene>
<feature type="region of interest" description="Disordered" evidence="1">
    <location>
        <begin position="14"/>
        <end position="39"/>
    </location>
</feature>
<keyword evidence="3" id="KW-1185">Reference proteome</keyword>
<comment type="caution">
    <text evidence="2">The sequence shown here is derived from an EMBL/GenBank/DDBJ whole genome shotgun (WGS) entry which is preliminary data.</text>
</comment>
<evidence type="ECO:0000313" key="2">
    <source>
        <dbReference type="EMBL" id="GFR67669.1"/>
    </source>
</evidence>
<dbReference type="EMBL" id="BMAT01004067">
    <property type="protein sequence ID" value="GFR67669.1"/>
    <property type="molecule type" value="Genomic_DNA"/>
</dbReference>
<feature type="compositionally biased region" description="Polar residues" evidence="1">
    <location>
        <begin position="23"/>
        <end position="35"/>
    </location>
</feature>
<accession>A0AAV4F3S6</accession>
<dbReference type="AlphaFoldDB" id="A0AAV4F3S6"/>
<evidence type="ECO:0000256" key="1">
    <source>
        <dbReference type="SAM" id="MobiDB-lite"/>
    </source>
</evidence>
<reference evidence="2 3" key="1">
    <citation type="journal article" date="2021" name="Elife">
        <title>Chloroplast acquisition without the gene transfer in kleptoplastic sea slugs, Plakobranchus ocellatus.</title>
        <authorList>
            <person name="Maeda T."/>
            <person name="Takahashi S."/>
            <person name="Yoshida T."/>
            <person name="Shimamura S."/>
            <person name="Takaki Y."/>
            <person name="Nagai Y."/>
            <person name="Toyoda A."/>
            <person name="Suzuki Y."/>
            <person name="Arimoto A."/>
            <person name="Ishii H."/>
            <person name="Satoh N."/>
            <person name="Nishiyama T."/>
            <person name="Hasebe M."/>
            <person name="Maruyama T."/>
            <person name="Minagawa J."/>
            <person name="Obokata J."/>
            <person name="Shigenobu S."/>
        </authorList>
    </citation>
    <scope>NUCLEOTIDE SEQUENCE [LARGE SCALE GENOMIC DNA]</scope>
</reference>
<name>A0AAV4F3S6_9GAST</name>